<dbReference type="PANTHER" id="PTHR35457">
    <property type="entry name" value="HEME A SYNTHASE"/>
    <property type="match status" value="1"/>
</dbReference>
<sequence length="347" mass="39785">MQEGFRKIAKISLVLVYLVIAAGAIVRMTGSGMGCPDWPKCFGYYIPPTETAQLQWQPDREFKKGQVIIVDRTLQVAKVDFKTGNEYTDQNWELYTKHDYAIFNPWHTWIEFINRLFGALAGLGTLVLAVFSLGFWKKRKKITLLSWLVVFAMGFQGWLGATVVYSVLAPAKITIHMIMALFIVALLTYLIYTTRKSSESLVYERGLFVWLLAAFAATVIQIILGTQVRHLVDEQVDRVGYDARHLWLSNFDWTFYVHRSFSIAVVLLNLFLAWRIYKHRLGFTKINWVLLLLGIEVLTGVGMYYLDFPFATQPLHLIIASLLFGVQYYLVMEVFGAKKNPKISPTV</sequence>
<reference evidence="13 14" key="1">
    <citation type="submission" date="2023-09" db="EMBL/GenBank/DDBJ databases">
        <title>Novel taxa isolated from Blanes Bay.</title>
        <authorList>
            <person name="Rey-Velasco X."/>
            <person name="Lucena T."/>
        </authorList>
    </citation>
    <scope>NUCLEOTIDE SEQUENCE [LARGE SCALE GENOMIC DNA]</scope>
    <source>
        <strain evidence="13 14">S334</strain>
    </source>
</reference>
<evidence type="ECO:0000256" key="10">
    <source>
        <dbReference type="ARBA" id="ARBA00023157"/>
    </source>
</evidence>
<evidence type="ECO:0000313" key="14">
    <source>
        <dbReference type="Proteomes" id="UP001250656"/>
    </source>
</evidence>
<dbReference type="Pfam" id="PF02628">
    <property type="entry name" value="COX15-CtaA"/>
    <property type="match status" value="1"/>
</dbReference>
<keyword evidence="8" id="KW-0350">Heme biosynthesis</keyword>
<dbReference type="EMBL" id="JAVTTP010000001">
    <property type="protein sequence ID" value="MDT7829790.1"/>
    <property type="molecule type" value="Genomic_DNA"/>
</dbReference>
<evidence type="ECO:0000256" key="11">
    <source>
        <dbReference type="ARBA" id="ARBA00023444"/>
    </source>
</evidence>
<evidence type="ECO:0000256" key="2">
    <source>
        <dbReference type="ARBA" id="ARBA00022475"/>
    </source>
</evidence>
<keyword evidence="4" id="KW-0479">Metal-binding</keyword>
<evidence type="ECO:0000256" key="7">
    <source>
        <dbReference type="ARBA" id="ARBA00023004"/>
    </source>
</evidence>
<protein>
    <submittedName>
        <fullName evidence="13">COX15/CtaA family protein</fullName>
    </submittedName>
</protein>
<feature type="transmembrane region" description="Helical" evidence="12">
    <location>
        <begin position="312"/>
        <end position="331"/>
    </location>
</feature>
<feature type="transmembrane region" description="Helical" evidence="12">
    <location>
        <begin position="256"/>
        <end position="274"/>
    </location>
</feature>
<dbReference type="PANTHER" id="PTHR35457:SF1">
    <property type="entry name" value="HEME A SYNTHASE"/>
    <property type="match status" value="1"/>
</dbReference>
<feature type="transmembrane region" description="Helical" evidence="12">
    <location>
        <begin position="143"/>
        <end position="167"/>
    </location>
</feature>
<dbReference type="InterPro" id="IPR003780">
    <property type="entry name" value="COX15/CtaA_fam"/>
</dbReference>
<accession>A0ABU3L7R2</accession>
<evidence type="ECO:0000256" key="1">
    <source>
        <dbReference type="ARBA" id="ARBA00004141"/>
    </source>
</evidence>
<dbReference type="InterPro" id="IPR050450">
    <property type="entry name" value="COX15/CtaA_HemeA_synthase"/>
</dbReference>
<feature type="transmembrane region" description="Helical" evidence="12">
    <location>
        <begin position="116"/>
        <end position="136"/>
    </location>
</feature>
<keyword evidence="3 12" id="KW-0812">Transmembrane</keyword>
<keyword evidence="2" id="KW-1003">Cell membrane</keyword>
<keyword evidence="10" id="KW-1015">Disulfide bond</keyword>
<evidence type="ECO:0000256" key="4">
    <source>
        <dbReference type="ARBA" id="ARBA00022723"/>
    </source>
</evidence>
<proteinExistence type="predicted"/>
<comment type="subcellular location">
    <subcellularLocation>
        <location evidence="1">Membrane</location>
        <topology evidence="1">Multi-pass membrane protein</topology>
    </subcellularLocation>
</comment>
<keyword evidence="7" id="KW-0408">Iron</keyword>
<organism evidence="13 14">
    <name type="scientific">Pricia mediterranea</name>
    <dbReference type="NCBI Taxonomy" id="3076079"/>
    <lineage>
        <taxon>Bacteria</taxon>
        <taxon>Pseudomonadati</taxon>
        <taxon>Bacteroidota</taxon>
        <taxon>Flavobacteriia</taxon>
        <taxon>Flavobacteriales</taxon>
        <taxon>Flavobacteriaceae</taxon>
        <taxon>Pricia</taxon>
    </lineage>
</organism>
<evidence type="ECO:0000256" key="6">
    <source>
        <dbReference type="ARBA" id="ARBA00023002"/>
    </source>
</evidence>
<feature type="transmembrane region" description="Helical" evidence="12">
    <location>
        <begin position="12"/>
        <end position="30"/>
    </location>
</feature>
<evidence type="ECO:0000256" key="9">
    <source>
        <dbReference type="ARBA" id="ARBA00023136"/>
    </source>
</evidence>
<gene>
    <name evidence="13" type="ORF">RQM65_14035</name>
</gene>
<dbReference type="RefSeq" id="WP_314015975.1">
    <property type="nucleotide sequence ID" value="NZ_JAVTTP010000001.1"/>
</dbReference>
<evidence type="ECO:0000256" key="5">
    <source>
        <dbReference type="ARBA" id="ARBA00022989"/>
    </source>
</evidence>
<evidence type="ECO:0000313" key="13">
    <source>
        <dbReference type="EMBL" id="MDT7829790.1"/>
    </source>
</evidence>
<comment type="caution">
    <text evidence="13">The sequence shown here is derived from an EMBL/GenBank/DDBJ whole genome shotgun (WGS) entry which is preliminary data.</text>
</comment>
<evidence type="ECO:0000256" key="12">
    <source>
        <dbReference type="SAM" id="Phobius"/>
    </source>
</evidence>
<feature type="transmembrane region" description="Helical" evidence="12">
    <location>
        <begin position="206"/>
        <end position="224"/>
    </location>
</feature>
<evidence type="ECO:0000256" key="3">
    <source>
        <dbReference type="ARBA" id="ARBA00022692"/>
    </source>
</evidence>
<keyword evidence="6" id="KW-0560">Oxidoreductase</keyword>
<feature type="transmembrane region" description="Helical" evidence="12">
    <location>
        <begin position="173"/>
        <end position="194"/>
    </location>
</feature>
<keyword evidence="5 12" id="KW-1133">Transmembrane helix</keyword>
<evidence type="ECO:0000256" key="8">
    <source>
        <dbReference type="ARBA" id="ARBA00023133"/>
    </source>
</evidence>
<keyword evidence="14" id="KW-1185">Reference proteome</keyword>
<keyword evidence="9 12" id="KW-0472">Membrane</keyword>
<name>A0ABU3L7R2_9FLAO</name>
<comment type="pathway">
    <text evidence="11">Porphyrin-containing compound metabolism.</text>
</comment>
<dbReference type="Proteomes" id="UP001250656">
    <property type="component" value="Unassembled WGS sequence"/>
</dbReference>
<feature type="transmembrane region" description="Helical" evidence="12">
    <location>
        <begin position="286"/>
        <end position="306"/>
    </location>
</feature>